<dbReference type="Gene3D" id="3.30.1330.40">
    <property type="entry name" value="RutC-like"/>
    <property type="match status" value="1"/>
</dbReference>
<dbReference type="GO" id="GO:0019239">
    <property type="term" value="F:deaminase activity"/>
    <property type="evidence" value="ECO:0007669"/>
    <property type="project" value="TreeGrafter"/>
</dbReference>
<gene>
    <name evidence="2" type="ORF">KC729_05025</name>
</gene>
<dbReference type="EMBL" id="JAGQHR010000098">
    <property type="protein sequence ID" value="MCA9727025.1"/>
    <property type="molecule type" value="Genomic_DNA"/>
</dbReference>
<dbReference type="AlphaFoldDB" id="A0A956LZD5"/>
<reference evidence="2" key="2">
    <citation type="journal article" date="2021" name="Microbiome">
        <title>Successional dynamics and alternative stable states in a saline activated sludge microbial community over 9 years.</title>
        <authorList>
            <person name="Wang Y."/>
            <person name="Ye J."/>
            <person name="Ju F."/>
            <person name="Liu L."/>
            <person name="Boyd J.A."/>
            <person name="Deng Y."/>
            <person name="Parks D.H."/>
            <person name="Jiang X."/>
            <person name="Yin X."/>
            <person name="Woodcroft B.J."/>
            <person name="Tyson G.W."/>
            <person name="Hugenholtz P."/>
            <person name="Polz M.F."/>
            <person name="Zhang T."/>
        </authorList>
    </citation>
    <scope>NUCLEOTIDE SEQUENCE</scope>
    <source>
        <strain evidence="2">HKST-UBA01</strain>
    </source>
</reference>
<dbReference type="GO" id="GO:0005829">
    <property type="term" value="C:cytosol"/>
    <property type="evidence" value="ECO:0007669"/>
    <property type="project" value="TreeGrafter"/>
</dbReference>
<evidence type="ECO:0000313" key="2">
    <source>
        <dbReference type="EMBL" id="MCA9727025.1"/>
    </source>
</evidence>
<organism evidence="2 3">
    <name type="scientific">Eiseniibacteriota bacterium</name>
    <dbReference type="NCBI Taxonomy" id="2212470"/>
    <lineage>
        <taxon>Bacteria</taxon>
        <taxon>Candidatus Eiseniibacteriota</taxon>
    </lineage>
</organism>
<dbReference type="PANTHER" id="PTHR11803:SF58">
    <property type="entry name" value="PROTEIN HMF1-RELATED"/>
    <property type="match status" value="1"/>
</dbReference>
<sequence length="252" mass="27225">MQIRTITPTDVMKPIGPYSHVALAGPFITISGTAGVDPNTGELAGPDAYAQTKQILRSFRRMLAPAGSGMQAILHIHVFLLHMEDYEEMNRAYREEFPRHLPARTVVGVSALPKPGARLTMNANAVAMFADRPSAADALVVGAVERIGTAGVDDLVRALEAVPSGAIVPVELMMVFAAMQKLHARRNDLEHDAIVAEIRTLEPGGVFGLGCMAFKNLWACRPDKSVSDEAFNCAIDMLSEPRSADPPTREPR</sequence>
<evidence type="ECO:0000313" key="3">
    <source>
        <dbReference type="Proteomes" id="UP000697710"/>
    </source>
</evidence>
<dbReference type="CDD" id="cd00448">
    <property type="entry name" value="YjgF_YER057c_UK114_family"/>
    <property type="match status" value="1"/>
</dbReference>
<dbReference type="Pfam" id="PF01042">
    <property type="entry name" value="Ribonuc_L-PSP"/>
    <property type="match status" value="1"/>
</dbReference>
<dbReference type="InterPro" id="IPR035959">
    <property type="entry name" value="RutC-like_sf"/>
</dbReference>
<accession>A0A956LZD5</accession>
<name>A0A956LZD5_UNCEI</name>
<comment type="caution">
    <text evidence="2">The sequence shown here is derived from an EMBL/GenBank/DDBJ whole genome shotgun (WGS) entry which is preliminary data.</text>
</comment>
<reference evidence="2" key="1">
    <citation type="submission" date="2020-04" db="EMBL/GenBank/DDBJ databases">
        <authorList>
            <person name="Zhang T."/>
        </authorList>
    </citation>
    <scope>NUCLEOTIDE SEQUENCE</scope>
    <source>
        <strain evidence="2">HKST-UBA01</strain>
    </source>
</reference>
<dbReference type="PANTHER" id="PTHR11803">
    <property type="entry name" value="2-IMINOBUTANOATE/2-IMINOPROPANOATE DEAMINASE RIDA"/>
    <property type="match status" value="1"/>
</dbReference>
<evidence type="ECO:0000256" key="1">
    <source>
        <dbReference type="ARBA" id="ARBA00010552"/>
    </source>
</evidence>
<protein>
    <submittedName>
        <fullName evidence="2">RidA family protein</fullName>
    </submittedName>
</protein>
<comment type="similarity">
    <text evidence="1">Belongs to the RutC family.</text>
</comment>
<dbReference type="InterPro" id="IPR006175">
    <property type="entry name" value="YjgF/YER057c/UK114"/>
</dbReference>
<dbReference type="SUPFAM" id="SSF55298">
    <property type="entry name" value="YjgF-like"/>
    <property type="match status" value="1"/>
</dbReference>
<dbReference type="Proteomes" id="UP000697710">
    <property type="component" value="Unassembled WGS sequence"/>
</dbReference>
<proteinExistence type="inferred from homology"/>